<feature type="domain" description="AbiEi antitoxin N-terminal" evidence="2">
    <location>
        <begin position="8"/>
        <end position="50"/>
    </location>
</feature>
<protein>
    <submittedName>
        <fullName evidence="3">Uncharacterized protein</fullName>
    </submittedName>
</protein>
<accession>A0A0F0LJR7</accession>
<sequence>MLDPSTTLARLGGIARGTQLQRLGLSRRALAEEVAQGRIRRIRPGVFAVPALSIDVAAAAGHGGAMTCGSALRHHGVWVLDDPETLHVWLGRNGRIHPHPGCVCVAHFFEGPTRFGVVDIETALLHLYRCGGDEAFFASFESAWRRGQLPRTARNRVRDALPDVARWLVDVARGDADSGLESLVRLRLHLLGIRLDCQVRIRGVGKVDFVIAGRLILEADGKKNHDGRSARHKDLVRDAAASRLGYETLRFDYAQILYDWPTVQAAILAALTRLAD</sequence>
<evidence type="ECO:0000313" key="4">
    <source>
        <dbReference type="Proteomes" id="UP000033740"/>
    </source>
</evidence>
<comment type="caution">
    <text evidence="3">The sequence shown here is derived from an EMBL/GenBank/DDBJ whole genome shotgun (WGS) entry which is preliminary data.</text>
</comment>
<keyword evidence="4" id="KW-1185">Reference proteome</keyword>
<evidence type="ECO:0000259" key="1">
    <source>
        <dbReference type="Pfam" id="PF04480"/>
    </source>
</evidence>
<dbReference type="Pfam" id="PF13338">
    <property type="entry name" value="AbiEi_4"/>
    <property type="match status" value="1"/>
</dbReference>
<dbReference type="RefSeq" id="WP_045272187.1">
    <property type="nucleotide sequence ID" value="NZ_JYIX01000035.1"/>
</dbReference>
<dbReference type="STRING" id="582680.RS86_02098"/>
<evidence type="ECO:0000313" key="3">
    <source>
        <dbReference type="EMBL" id="KJL32924.1"/>
    </source>
</evidence>
<dbReference type="Gene3D" id="3.40.960.10">
    <property type="entry name" value="VSR Endonuclease"/>
    <property type="match status" value="1"/>
</dbReference>
<organism evidence="3 4">
    <name type="scientific">Microbacterium azadirachtae</name>
    <dbReference type="NCBI Taxonomy" id="582680"/>
    <lineage>
        <taxon>Bacteria</taxon>
        <taxon>Bacillati</taxon>
        <taxon>Actinomycetota</taxon>
        <taxon>Actinomycetes</taxon>
        <taxon>Micrococcales</taxon>
        <taxon>Microbacteriaceae</taxon>
        <taxon>Microbacterium</taxon>
    </lineage>
</organism>
<dbReference type="InterPro" id="IPR011335">
    <property type="entry name" value="Restrct_endonuc-II-like"/>
</dbReference>
<dbReference type="InterPro" id="IPR025159">
    <property type="entry name" value="AbiEi_N"/>
</dbReference>
<reference evidence="3 4" key="1">
    <citation type="submission" date="2015-02" db="EMBL/GenBank/DDBJ databases">
        <title>Draft genome sequences of ten Microbacterium spp. with emphasis on heavy metal contaminated environments.</title>
        <authorList>
            <person name="Corretto E."/>
        </authorList>
    </citation>
    <scope>NUCLEOTIDE SEQUENCE [LARGE SCALE GENOMIC DNA]</scope>
    <source>
        <strain evidence="3 4">ARN176</strain>
    </source>
</reference>
<dbReference type="PATRIC" id="fig|582680.6.peg.2164"/>
<feature type="domain" description="DUF559" evidence="1">
    <location>
        <begin position="189"/>
        <end position="271"/>
    </location>
</feature>
<evidence type="ECO:0000259" key="2">
    <source>
        <dbReference type="Pfam" id="PF13338"/>
    </source>
</evidence>
<dbReference type="Proteomes" id="UP000033740">
    <property type="component" value="Unassembled WGS sequence"/>
</dbReference>
<gene>
    <name evidence="3" type="ORF">RS86_02098</name>
</gene>
<proteinExistence type="predicted"/>
<dbReference type="EMBL" id="JYIX01000035">
    <property type="protein sequence ID" value="KJL32924.1"/>
    <property type="molecule type" value="Genomic_DNA"/>
</dbReference>
<dbReference type="SUPFAM" id="SSF52980">
    <property type="entry name" value="Restriction endonuclease-like"/>
    <property type="match status" value="1"/>
</dbReference>
<name>A0A0F0LJR7_9MICO</name>
<dbReference type="Pfam" id="PF04480">
    <property type="entry name" value="DUF559"/>
    <property type="match status" value="1"/>
</dbReference>
<dbReference type="AlphaFoldDB" id="A0A0F0LJR7"/>
<dbReference type="InterPro" id="IPR007569">
    <property type="entry name" value="DUF559"/>
</dbReference>